<evidence type="ECO:0000256" key="5">
    <source>
        <dbReference type="ARBA" id="ARBA00023204"/>
    </source>
</evidence>
<dbReference type="EC" id="4.2.99.18" evidence="2"/>
<comment type="similarity">
    <text evidence="1">Belongs to the type-1 OGG1 family.</text>
</comment>
<dbReference type="InterPro" id="IPR023170">
    <property type="entry name" value="HhH_base_excis_C"/>
</dbReference>
<organism evidence="11 12">
    <name type="scientific">Bullifex porci</name>
    <dbReference type="NCBI Taxonomy" id="2606638"/>
    <lineage>
        <taxon>Bacteria</taxon>
        <taxon>Pseudomonadati</taxon>
        <taxon>Spirochaetota</taxon>
        <taxon>Spirochaetia</taxon>
        <taxon>Spirochaetales</taxon>
        <taxon>Spirochaetaceae</taxon>
        <taxon>Bullifex</taxon>
    </lineage>
</organism>
<dbReference type="InterPro" id="IPR012904">
    <property type="entry name" value="OGG_N"/>
</dbReference>
<dbReference type="PANTHER" id="PTHR10242">
    <property type="entry name" value="8-OXOGUANINE DNA GLYCOSYLASE"/>
    <property type="match status" value="1"/>
</dbReference>
<gene>
    <name evidence="11" type="ORF">FYJ80_10365</name>
</gene>
<keyword evidence="6 11" id="KW-0456">Lyase</keyword>
<dbReference type="InterPro" id="IPR003265">
    <property type="entry name" value="HhH-GPD_domain"/>
</dbReference>
<sequence length="245" mass="28794">MDELREILTGGQSFSWSEEADCFSAVLNERVYRVKKEEDFYQDSFLKAYYDLDFDYSTARAEISKKDELLKQAVENFPTLRILRQDPWITLISFILSQNNNIKRIKGLYDKLCVNYGHEVEKGYYSFPTPKELERVTISELRELKVGFRDRYIMDAIEKADILKGLEALSYDEAEKRLMSITGVGKKVASCILLFGYHRMEAFPIDVWIKKVLNTYYPGKELSYFEPYPALCQQYLFSMARFIKL</sequence>
<dbReference type="PANTHER" id="PTHR10242:SF2">
    <property type="entry name" value="N-GLYCOSYLASE_DNA LYASE"/>
    <property type="match status" value="1"/>
</dbReference>
<evidence type="ECO:0000256" key="3">
    <source>
        <dbReference type="ARBA" id="ARBA00022763"/>
    </source>
</evidence>
<dbReference type="Pfam" id="PF07934">
    <property type="entry name" value="OGG_N"/>
    <property type="match status" value="1"/>
</dbReference>
<dbReference type="EMBL" id="VUNN01000028">
    <property type="protein sequence ID" value="MSU07163.1"/>
    <property type="molecule type" value="Genomic_DNA"/>
</dbReference>
<dbReference type="InterPro" id="IPR052054">
    <property type="entry name" value="Oxidative_DNA_repair_enzyme"/>
</dbReference>
<evidence type="ECO:0000256" key="2">
    <source>
        <dbReference type="ARBA" id="ARBA00012720"/>
    </source>
</evidence>
<evidence type="ECO:0000313" key="12">
    <source>
        <dbReference type="Proteomes" id="UP000460549"/>
    </source>
</evidence>
<accession>A0A7X2TSP0</accession>
<dbReference type="GO" id="GO:0006284">
    <property type="term" value="P:base-excision repair"/>
    <property type="evidence" value="ECO:0007669"/>
    <property type="project" value="InterPro"/>
</dbReference>
<dbReference type="RefSeq" id="WP_154426677.1">
    <property type="nucleotide sequence ID" value="NZ_VUNN01000028.1"/>
</dbReference>
<proteinExistence type="inferred from homology"/>
<evidence type="ECO:0000256" key="9">
    <source>
        <dbReference type="ARBA" id="ARBA00044632"/>
    </source>
</evidence>
<evidence type="ECO:0000256" key="8">
    <source>
        <dbReference type="ARBA" id="ARBA00023295"/>
    </source>
</evidence>
<keyword evidence="7" id="KW-0511">Multifunctional enzyme</keyword>
<dbReference type="InterPro" id="IPR011257">
    <property type="entry name" value="DNA_glycosylase"/>
</dbReference>
<keyword evidence="12" id="KW-1185">Reference proteome</keyword>
<comment type="caution">
    <text evidence="11">The sequence shown here is derived from an EMBL/GenBank/DDBJ whole genome shotgun (WGS) entry which is preliminary data.</text>
</comment>
<dbReference type="Gene3D" id="1.10.340.30">
    <property type="entry name" value="Hypothetical protein, domain 2"/>
    <property type="match status" value="1"/>
</dbReference>
<protein>
    <recommendedName>
        <fullName evidence="2">DNA-(apurinic or apyrimidinic site) lyase</fullName>
        <ecNumber evidence="2">4.2.99.18</ecNumber>
    </recommendedName>
</protein>
<evidence type="ECO:0000256" key="1">
    <source>
        <dbReference type="ARBA" id="ARBA00010679"/>
    </source>
</evidence>
<dbReference type="GO" id="GO:0140078">
    <property type="term" value="F:class I DNA-(apurinic or apyrimidinic site) endonuclease activity"/>
    <property type="evidence" value="ECO:0007669"/>
    <property type="project" value="UniProtKB-EC"/>
</dbReference>
<dbReference type="SUPFAM" id="SSF55945">
    <property type="entry name" value="TATA-box binding protein-like"/>
    <property type="match status" value="1"/>
</dbReference>
<dbReference type="Gene3D" id="1.10.1670.10">
    <property type="entry name" value="Helix-hairpin-Helix base-excision DNA repair enzymes (C-terminal)"/>
    <property type="match status" value="1"/>
</dbReference>
<dbReference type="SUPFAM" id="SSF48150">
    <property type="entry name" value="DNA-glycosylase"/>
    <property type="match status" value="1"/>
</dbReference>
<reference evidence="11 12" key="1">
    <citation type="submission" date="2019-08" db="EMBL/GenBank/DDBJ databases">
        <title>In-depth cultivation of the pig gut microbiome towards novel bacterial diversity and tailored functional studies.</title>
        <authorList>
            <person name="Wylensek D."/>
            <person name="Hitch T.C.A."/>
            <person name="Clavel T."/>
        </authorList>
    </citation>
    <scope>NUCLEOTIDE SEQUENCE [LARGE SCALE GENOMIC DNA]</scope>
    <source>
        <strain evidence="11 12">NM-380-WT-3C1</strain>
    </source>
</reference>
<keyword evidence="8" id="KW-0326">Glycosidase</keyword>
<comment type="catalytic activity">
    <reaction evidence="9">
        <text>2'-deoxyribonucleotide-(2'-deoxyribose 5'-phosphate)-2'-deoxyribonucleotide-DNA = a 3'-end 2'-deoxyribonucleotide-(2,3-dehydro-2,3-deoxyribose 5'-phosphate)-DNA + a 5'-end 5'-phospho-2'-deoxyribonucleoside-DNA + H(+)</text>
        <dbReference type="Rhea" id="RHEA:66592"/>
        <dbReference type="Rhea" id="RHEA-COMP:13180"/>
        <dbReference type="Rhea" id="RHEA-COMP:16897"/>
        <dbReference type="Rhea" id="RHEA-COMP:17067"/>
        <dbReference type="ChEBI" id="CHEBI:15378"/>
        <dbReference type="ChEBI" id="CHEBI:136412"/>
        <dbReference type="ChEBI" id="CHEBI:157695"/>
        <dbReference type="ChEBI" id="CHEBI:167181"/>
        <dbReference type="EC" id="4.2.99.18"/>
    </reaction>
</comment>
<dbReference type="GO" id="GO:0008534">
    <property type="term" value="F:oxidized purine nucleobase lesion DNA N-glycosylase activity"/>
    <property type="evidence" value="ECO:0007669"/>
    <property type="project" value="InterPro"/>
</dbReference>
<keyword evidence="4" id="KW-0378">Hydrolase</keyword>
<dbReference type="GO" id="GO:0006289">
    <property type="term" value="P:nucleotide-excision repair"/>
    <property type="evidence" value="ECO:0007669"/>
    <property type="project" value="InterPro"/>
</dbReference>
<feature type="domain" description="HhH-GPD" evidence="10">
    <location>
        <begin position="96"/>
        <end position="245"/>
    </location>
</feature>
<keyword evidence="3" id="KW-0227">DNA damage</keyword>
<evidence type="ECO:0000256" key="7">
    <source>
        <dbReference type="ARBA" id="ARBA00023268"/>
    </source>
</evidence>
<keyword evidence="5" id="KW-0234">DNA repair</keyword>
<evidence type="ECO:0000256" key="4">
    <source>
        <dbReference type="ARBA" id="ARBA00022801"/>
    </source>
</evidence>
<evidence type="ECO:0000256" key="6">
    <source>
        <dbReference type="ARBA" id="ARBA00023239"/>
    </source>
</evidence>
<dbReference type="SMART" id="SM00478">
    <property type="entry name" value="ENDO3c"/>
    <property type="match status" value="1"/>
</dbReference>
<dbReference type="Gene3D" id="3.30.310.260">
    <property type="match status" value="1"/>
</dbReference>
<name>A0A7X2TSP0_9SPIO</name>
<dbReference type="AlphaFoldDB" id="A0A7X2TSP0"/>
<dbReference type="Pfam" id="PF00730">
    <property type="entry name" value="HhH-GPD"/>
    <property type="match status" value="1"/>
</dbReference>
<dbReference type="CDD" id="cd00056">
    <property type="entry name" value="ENDO3c"/>
    <property type="match status" value="1"/>
</dbReference>
<evidence type="ECO:0000313" key="11">
    <source>
        <dbReference type="EMBL" id="MSU07163.1"/>
    </source>
</evidence>
<evidence type="ECO:0000259" key="10">
    <source>
        <dbReference type="SMART" id="SM00478"/>
    </source>
</evidence>
<dbReference type="Proteomes" id="UP000460549">
    <property type="component" value="Unassembled WGS sequence"/>
</dbReference>
<dbReference type="GO" id="GO:0003684">
    <property type="term" value="F:damaged DNA binding"/>
    <property type="evidence" value="ECO:0007669"/>
    <property type="project" value="InterPro"/>
</dbReference>